<dbReference type="PANTHER" id="PTHR48057:SF29">
    <property type="entry name" value="OS02G0609900 PROTEIN"/>
    <property type="match status" value="1"/>
</dbReference>
<keyword evidence="2" id="KW-0677">Repeat</keyword>
<dbReference type="Gene3D" id="3.80.10.10">
    <property type="entry name" value="Ribonuclease Inhibitor"/>
    <property type="match status" value="1"/>
</dbReference>
<dbReference type="Pfam" id="PF13855">
    <property type="entry name" value="LRR_8"/>
    <property type="match status" value="1"/>
</dbReference>
<dbReference type="EMBL" id="JBCNJP010000014">
    <property type="protein sequence ID" value="KAK9067533.1"/>
    <property type="molecule type" value="Genomic_DNA"/>
</dbReference>
<name>A0AAP0D6R9_9ASTR</name>
<gene>
    <name evidence="4" type="ORF">SSX86_011644</name>
</gene>
<dbReference type="SUPFAM" id="SSF52058">
    <property type="entry name" value="L domain-like"/>
    <property type="match status" value="1"/>
</dbReference>
<accession>A0AAP0D6R9</accession>
<evidence type="ECO:0000256" key="1">
    <source>
        <dbReference type="ARBA" id="ARBA00022614"/>
    </source>
</evidence>
<dbReference type="InterPro" id="IPR052595">
    <property type="entry name" value="LRRC69/RLP"/>
</dbReference>
<keyword evidence="1" id="KW-0433">Leucine-rich repeat</keyword>
<evidence type="ECO:0000256" key="3">
    <source>
        <dbReference type="SAM" id="SignalP"/>
    </source>
</evidence>
<evidence type="ECO:0000313" key="5">
    <source>
        <dbReference type="Proteomes" id="UP001408789"/>
    </source>
</evidence>
<reference evidence="4 5" key="1">
    <citation type="submission" date="2024-04" db="EMBL/GenBank/DDBJ databases">
        <title>The reference genome of an endangered Asteraceae, Deinandra increscens subsp. villosa, native to the Central Coast of California.</title>
        <authorList>
            <person name="Guilliams M."/>
            <person name="Hasenstab-Lehman K."/>
            <person name="Meyer R."/>
            <person name="Mcevoy S."/>
        </authorList>
    </citation>
    <scope>NUCLEOTIDE SEQUENCE [LARGE SCALE GENOMIC DNA]</scope>
    <source>
        <tissue evidence="4">Leaf</tissue>
    </source>
</reference>
<evidence type="ECO:0000313" key="4">
    <source>
        <dbReference type="EMBL" id="KAK9067533.1"/>
    </source>
</evidence>
<protein>
    <submittedName>
        <fullName evidence="4">Uncharacterized protein</fullName>
    </submittedName>
</protein>
<dbReference type="AlphaFoldDB" id="A0AAP0D6R9"/>
<dbReference type="PANTHER" id="PTHR48057">
    <property type="entry name" value="LEUCINE-RICH REPEAT SERINE/THREONINE-PROTEIN KINASE 1"/>
    <property type="match status" value="1"/>
</dbReference>
<feature type="chain" id="PRO_5042894909" evidence="3">
    <location>
        <begin position="29"/>
        <end position="469"/>
    </location>
</feature>
<dbReference type="Pfam" id="PF00560">
    <property type="entry name" value="LRR_1"/>
    <property type="match status" value="2"/>
</dbReference>
<feature type="signal peptide" evidence="3">
    <location>
        <begin position="1"/>
        <end position="28"/>
    </location>
</feature>
<keyword evidence="3" id="KW-0732">Signal</keyword>
<evidence type="ECO:0000256" key="2">
    <source>
        <dbReference type="ARBA" id="ARBA00022737"/>
    </source>
</evidence>
<organism evidence="4 5">
    <name type="scientific">Deinandra increscens subsp. villosa</name>
    <dbReference type="NCBI Taxonomy" id="3103831"/>
    <lineage>
        <taxon>Eukaryota</taxon>
        <taxon>Viridiplantae</taxon>
        <taxon>Streptophyta</taxon>
        <taxon>Embryophyta</taxon>
        <taxon>Tracheophyta</taxon>
        <taxon>Spermatophyta</taxon>
        <taxon>Magnoliopsida</taxon>
        <taxon>eudicotyledons</taxon>
        <taxon>Gunneridae</taxon>
        <taxon>Pentapetalae</taxon>
        <taxon>asterids</taxon>
        <taxon>campanulids</taxon>
        <taxon>Asterales</taxon>
        <taxon>Asteraceae</taxon>
        <taxon>Asteroideae</taxon>
        <taxon>Heliantheae alliance</taxon>
        <taxon>Madieae</taxon>
        <taxon>Madiinae</taxon>
        <taxon>Deinandra</taxon>
    </lineage>
</organism>
<dbReference type="InterPro" id="IPR001611">
    <property type="entry name" value="Leu-rich_rpt"/>
</dbReference>
<dbReference type="Proteomes" id="UP001408789">
    <property type="component" value="Unassembled WGS sequence"/>
</dbReference>
<keyword evidence="5" id="KW-1185">Reference proteome</keyword>
<comment type="caution">
    <text evidence="4">The sequence shown here is derived from an EMBL/GenBank/DDBJ whole genome shotgun (WGS) entry which is preliminary data.</text>
</comment>
<dbReference type="InterPro" id="IPR032675">
    <property type="entry name" value="LRR_dom_sf"/>
</dbReference>
<dbReference type="FunFam" id="3.80.10.10:FF:000383">
    <property type="entry name" value="Leucine-rich repeat receptor protein kinase EMS1"/>
    <property type="match status" value="2"/>
</dbReference>
<sequence length="469" mass="51119">MAISSSSSYALTFFISYLLITQLGIANSQPVLNSVEQESVYRVLESLNSDVPWRSLFPDDLCSSAPHGVVCGYTTMPTETDPGTVNVLELSFGYVSDHNPNPPCGPNSTGFLDPLLFASFPYLQKLFFYNCFTQQPVSLQAFSRVGSFLEELVIVENPSLFGSLNESISNMKNLRRLVITGTNVSGEIPYGFGLLENLEEATLSRNRLAGTLPENMSKLKKLKILDLSQNGFEGNIPADIGGLQNLIKLDLGSNLFSGDFPASMKGLKCLELLDLSYNKFSNSGIPLFFSEMSKLKVMHLSGNELGGAIPDIWGKLRGISAIGFSGVGLVGNIPSSIGVFLSNLTYLALDNNKLIGGVPLEFGRLKLLNELNLKNNNLSGRLPFSAKFVSRLGGKLEVQGNPELCLDKRAFMSFTKVNRNLGHLKVCHSVENPKSALPNIISASSIGYKVPIGYQVPSLLVTFLWLFFI</sequence>
<proteinExistence type="predicted"/>